<dbReference type="InterPro" id="IPR050659">
    <property type="entry name" value="Peptidase_M24B"/>
</dbReference>
<reference evidence="3 4" key="1">
    <citation type="submission" date="2020-08" db="EMBL/GenBank/DDBJ databases">
        <title>Bridging the membrane lipid divide: bacteria of the FCB group superphylum have the potential to synthesize archaeal ether lipids.</title>
        <authorList>
            <person name="Villanueva L."/>
            <person name="Von Meijenfeldt F.A.B."/>
            <person name="Westbye A.B."/>
            <person name="Yadav S."/>
            <person name="Hopmans E.C."/>
            <person name="Dutilh B.E."/>
            <person name="Sinninghe Damste J.S."/>
        </authorList>
    </citation>
    <scope>NUCLEOTIDE SEQUENCE [LARGE SCALE GENOMIC DNA]</scope>
    <source>
        <strain evidence="3">NIOZ-UU47</strain>
    </source>
</reference>
<dbReference type="GO" id="GO:0004177">
    <property type="term" value="F:aminopeptidase activity"/>
    <property type="evidence" value="ECO:0007669"/>
    <property type="project" value="UniProtKB-KW"/>
</dbReference>
<dbReference type="InterPro" id="IPR036005">
    <property type="entry name" value="Creatinase/aminopeptidase-like"/>
</dbReference>
<dbReference type="PANTHER" id="PTHR46112:SF2">
    <property type="entry name" value="XAA-PRO AMINOPEPTIDASE P-RELATED"/>
    <property type="match status" value="1"/>
</dbReference>
<evidence type="ECO:0000313" key="3">
    <source>
        <dbReference type="EMBL" id="MBC8316936.1"/>
    </source>
</evidence>
<sequence>MRLINHFQMKNNTPVEEIHSRWKKYREFLRKDFPQAEGAFVFSRLNIFYFTGTFANGVFWLPAEGEPILFCRRGAERAELETPIKNIVQFNSYGDIEKTFKDFAINVPSQIATEMNGLSWSLSKSLIRYLPDIEFIPGDKLISMTRAKKSEWELQILREVGKKHNKCLTQLLPPSLHEGINELQISHKISAIFYSEGHHGVLRMETFGEEAFLGHIALGDSANYPSVFNGPVGLRGAHPAVPFMGSEKIKWESGMPLIIDNGFTIGGYQTDKTQVYWLGNKSTIPESIQSAHNFCVEMQAMLAEQLCPGSIPSNLWVQCDKIVSKSPWANGFMGLGNNKVNFVGHGIGLAIDEYPVLANGFDLPLEEGMVLAIEPKIGIPGIGMVGTENTFEVTINGGKPLTGNNYEIITI</sequence>
<evidence type="ECO:0000259" key="1">
    <source>
        <dbReference type="Pfam" id="PF00557"/>
    </source>
</evidence>
<name>A0A8J6N9D3_9BACT</name>
<accession>A0A8J6N9D3</accession>
<dbReference type="InterPro" id="IPR029149">
    <property type="entry name" value="Creatin/AminoP/Spt16_N"/>
</dbReference>
<dbReference type="AlphaFoldDB" id="A0A8J6N9D3"/>
<feature type="domain" description="Creatinase N-terminal" evidence="2">
    <location>
        <begin position="21"/>
        <end position="147"/>
    </location>
</feature>
<comment type="caution">
    <text evidence="3">The sequence shown here is derived from an EMBL/GenBank/DDBJ whole genome shotgun (WGS) entry which is preliminary data.</text>
</comment>
<organism evidence="3 4">
    <name type="scientific">Candidatus Desulfobia pelagia</name>
    <dbReference type="NCBI Taxonomy" id="2841692"/>
    <lineage>
        <taxon>Bacteria</taxon>
        <taxon>Pseudomonadati</taxon>
        <taxon>Thermodesulfobacteriota</taxon>
        <taxon>Desulfobulbia</taxon>
        <taxon>Desulfobulbales</taxon>
        <taxon>Desulfobulbaceae</taxon>
        <taxon>Candidatus Desulfobia</taxon>
    </lineage>
</organism>
<dbReference type="SUPFAM" id="SSF55920">
    <property type="entry name" value="Creatinase/aminopeptidase"/>
    <property type="match status" value="1"/>
</dbReference>
<dbReference type="CDD" id="cd01066">
    <property type="entry name" value="APP_MetAP"/>
    <property type="match status" value="1"/>
</dbReference>
<dbReference type="Gene3D" id="3.90.230.10">
    <property type="entry name" value="Creatinase/methionine aminopeptidase superfamily"/>
    <property type="match status" value="1"/>
</dbReference>
<feature type="domain" description="Peptidase M24" evidence="1">
    <location>
        <begin position="156"/>
        <end position="394"/>
    </location>
</feature>
<dbReference type="Proteomes" id="UP000614424">
    <property type="component" value="Unassembled WGS sequence"/>
</dbReference>
<keyword evidence="3" id="KW-0645">Protease</keyword>
<dbReference type="Pfam" id="PF01321">
    <property type="entry name" value="Creatinase_N"/>
    <property type="match status" value="1"/>
</dbReference>
<keyword evidence="3" id="KW-0031">Aminopeptidase</keyword>
<evidence type="ECO:0000313" key="4">
    <source>
        <dbReference type="Proteomes" id="UP000614424"/>
    </source>
</evidence>
<dbReference type="Gene3D" id="3.40.350.10">
    <property type="entry name" value="Creatinase/prolidase N-terminal domain"/>
    <property type="match status" value="1"/>
</dbReference>
<dbReference type="Pfam" id="PF00557">
    <property type="entry name" value="Peptidase_M24"/>
    <property type="match status" value="1"/>
</dbReference>
<keyword evidence="3" id="KW-0378">Hydrolase</keyword>
<gene>
    <name evidence="3" type="ORF">H8E41_03455</name>
</gene>
<dbReference type="PANTHER" id="PTHR46112">
    <property type="entry name" value="AMINOPEPTIDASE"/>
    <property type="match status" value="1"/>
</dbReference>
<dbReference type="InterPro" id="IPR000994">
    <property type="entry name" value="Pept_M24"/>
</dbReference>
<dbReference type="SUPFAM" id="SSF53092">
    <property type="entry name" value="Creatinase/prolidase N-terminal domain"/>
    <property type="match status" value="1"/>
</dbReference>
<protein>
    <submittedName>
        <fullName evidence="3">Aminopeptidase P family protein</fullName>
    </submittedName>
</protein>
<proteinExistence type="predicted"/>
<dbReference type="EMBL" id="JACNJZ010000061">
    <property type="protein sequence ID" value="MBC8316936.1"/>
    <property type="molecule type" value="Genomic_DNA"/>
</dbReference>
<evidence type="ECO:0000259" key="2">
    <source>
        <dbReference type="Pfam" id="PF01321"/>
    </source>
</evidence>
<dbReference type="InterPro" id="IPR000587">
    <property type="entry name" value="Creatinase_N"/>
</dbReference>